<keyword evidence="3" id="KW-1185">Reference proteome</keyword>
<dbReference type="OrthoDB" id="2991331at2"/>
<evidence type="ECO:0000313" key="2">
    <source>
        <dbReference type="EMBL" id="KAB8139189.1"/>
    </source>
</evidence>
<reference evidence="2 3" key="1">
    <citation type="submission" date="2019-10" db="EMBL/GenBank/DDBJ databases">
        <title>Gracilibacillus sp. nov. isolated from rice seeds.</title>
        <authorList>
            <person name="He S."/>
        </authorList>
    </citation>
    <scope>NUCLEOTIDE SEQUENCE [LARGE SCALE GENOMIC DNA]</scope>
    <source>
        <strain evidence="2 3">TD8</strain>
    </source>
</reference>
<dbReference type="InterPro" id="IPR019673">
    <property type="entry name" value="Spore_germination_GerPC"/>
</dbReference>
<dbReference type="EMBL" id="WEID01000006">
    <property type="protein sequence ID" value="KAB8139189.1"/>
    <property type="molecule type" value="Genomic_DNA"/>
</dbReference>
<dbReference type="Gene3D" id="1.20.5.170">
    <property type="match status" value="1"/>
</dbReference>
<comment type="caution">
    <text evidence="2">The sequence shown here is derived from an EMBL/GenBank/DDBJ whole genome shotgun (WGS) entry which is preliminary data.</text>
</comment>
<evidence type="ECO:0000256" key="1">
    <source>
        <dbReference type="SAM" id="Coils"/>
    </source>
</evidence>
<sequence>MDYPTLVFYVQQLQQHIEQLQFQINSLDSRVKQLEQKEQSPKTNIEKLEYHFDQLKIERLDGTLHIGISPEELQQTDDFSLPLPNQPAANHLQALNQYADTQLPPFIGQLEEEYHYRLTDDYRQTLIDDVKKQFPGRISYYASQNGNNPDSVMQQVIEELQMGLRKWFDQQLNKE</sequence>
<feature type="coiled-coil region" evidence="1">
    <location>
        <begin position="10"/>
        <end position="37"/>
    </location>
</feature>
<organism evidence="2 3">
    <name type="scientific">Gracilibacillus oryzae</name>
    <dbReference type="NCBI Taxonomy" id="1672701"/>
    <lineage>
        <taxon>Bacteria</taxon>
        <taxon>Bacillati</taxon>
        <taxon>Bacillota</taxon>
        <taxon>Bacilli</taxon>
        <taxon>Bacillales</taxon>
        <taxon>Bacillaceae</taxon>
        <taxon>Gracilibacillus</taxon>
    </lineage>
</organism>
<name>A0A7C8GVL4_9BACI</name>
<dbReference type="Pfam" id="PF10737">
    <property type="entry name" value="GerPC"/>
    <property type="match status" value="1"/>
</dbReference>
<evidence type="ECO:0000313" key="3">
    <source>
        <dbReference type="Proteomes" id="UP000480246"/>
    </source>
</evidence>
<accession>A0A7C8GVL4</accession>
<gene>
    <name evidence="2" type="ORF">F9U64_02020</name>
</gene>
<proteinExistence type="predicted"/>
<dbReference type="RefSeq" id="WP_153401151.1">
    <property type="nucleotide sequence ID" value="NZ_ML762424.1"/>
</dbReference>
<keyword evidence="1" id="KW-0175">Coiled coil</keyword>
<protein>
    <submittedName>
        <fullName evidence="2">Spore gernimation protein GerPC</fullName>
    </submittedName>
</protein>
<dbReference type="Proteomes" id="UP000480246">
    <property type="component" value="Unassembled WGS sequence"/>
</dbReference>
<dbReference type="AlphaFoldDB" id="A0A7C8GVL4"/>